<keyword evidence="2" id="KW-1185">Reference proteome</keyword>
<proteinExistence type="predicted"/>
<comment type="caution">
    <text evidence="1">The sequence shown here is derived from an EMBL/GenBank/DDBJ whole genome shotgun (WGS) entry which is preliminary data.</text>
</comment>
<sequence length="67" mass="7655">MKKRICPCCNSTLRSKKRKKKFLKLLFFVELLNCARCSTFYAYLKGLDKTVCITPGVSEENTTESVA</sequence>
<evidence type="ECO:0000313" key="2">
    <source>
        <dbReference type="Proteomes" id="UP000745859"/>
    </source>
</evidence>
<reference evidence="1 2" key="1">
    <citation type="submission" date="2020-03" db="EMBL/GenBank/DDBJ databases">
        <title>Genomic Encyclopedia of Type Strains, Phase IV (KMG-IV): sequencing the most valuable type-strain genomes for metagenomic binning, comparative biology and taxonomic classification.</title>
        <authorList>
            <person name="Goeker M."/>
        </authorList>
    </citation>
    <scope>NUCLEOTIDE SEQUENCE [LARGE SCALE GENOMIC DNA]</scope>
    <source>
        <strain evidence="1 2">DSM 101599</strain>
    </source>
</reference>
<protein>
    <submittedName>
        <fullName evidence="1">Uncharacterized protein</fullName>
    </submittedName>
</protein>
<dbReference type="RefSeq" id="WP_167184931.1">
    <property type="nucleotide sequence ID" value="NZ_JAASQL010000001.1"/>
</dbReference>
<evidence type="ECO:0000313" key="1">
    <source>
        <dbReference type="EMBL" id="NIJ44613.1"/>
    </source>
</evidence>
<organism evidence="1 2">
    <name type="scientific">Wenyingzhuangia heitensis</name>
    <dbReference type="NCBI Taxonomy" id="1487859"/>
    <lineage>
        <taxon>Bacteria</taxon>
        <taxon>Pseudomonadati</taxon>
        <taxon>Bacteroidota</taxon>
        <taxon>Flavobacteriia</taxon>
        <taxon>Flavobacteriales</taxon>
        <taxon>Flavobacteriaceae</taxon>
        <taxon>Wenyingzhuangia</taxon>
    </lineage>
</organism>
<dbReference type="Proteomes" id="UP000745859">
    <property type="component" value="Unassembled WGS sequence"/>
</dbReference>
<gene>
    <name evidence="1" type="ORF">FHR24_001052</name>
</gene>
<name>A0ABX0U8T4_9FLAO</name>
<dbReference type="EMBL" id="JAASQL010000001">
    <property type="protein sequence ID" value="NIJ44613.1"/>
    <property type="molecule type" value="Genomic_DNA"/>
</dbReference>
<accession>A0ABX0U8T4</accession>